<sequence>MSPARHSARLRTILAILAALAAGIAHAASGGAAPVRVPLVGLSERMLADGLSGLALFGYDPVAYFAEGAARAGRAEHELIWRGVVWRFASAANLEAFRREPGAYLPRCGGYDAEACARGLVVEADPAIFAIVGERLYVFRTQEARDRFVSDGALADKAEARWPGVEKQLVY</sequence>
<keyword evidence="3" id="KW-1185">Reference proteome</keyword>
<accession>A0ABT7AFJ0</accession>
<name>A0ABT7AFJ0_9HYPH</name>
<dbReference type="Proteomes" id="UP001321492">
    <property type="component" value="Unassembled WGS sequence"/>
</dbReference>
<comment type="caution">
    <text evidence="2">The sequence shown here is derived from an EMBL/GenBank/DDBJ whole genome shotgun (WGS) entry which is preliminary data.</text>
</comment>
<feature type="signal peptide" evidence="1">
    <location>
        <begin position="1"/>
        <end position="27"/>
    </location>
</feature>
<reference evidence="2 3" key="1">
    <citation type="submission" date="2023-05" db="EMBL/GenBank/DDBJ databases">
        <title>Chelatococcus sp. nov., a moderately thermophilic bacterium isolated from hot spring microbial mat.</title>
        <authorList>
            <person name="Hu C.-J."/>
            <person name="Li W.-J."/>
        </authorList>
    </citation>
    <scope>NUCLEOTIDE SEQUENCE [LARGE SCALE GENOMIC DNA]</scope>
    <source>
        <strain evidence="2 3">SYSU G07232</strain>
    </source>
</reference>
<feature type="chain" id="PRO_5047334732" evidence="1">
    <location>
        <begin position="28"/>
        <end position="171"/>
    </location>
</feature>
<keyword evidence="1" id="KW-0732">Signal</keyword>
<gene>
    <name evidence="2" type="ORF">QNA08_07855</name>
</gene>
<dbReference type="EMBL" id="JASJEV010000004">
    <property type="protein sequence ID" value="MDJ1158144.1"/>
    <property type="molecule type" value="Genomic_DNA"/>
</dbReference>
<organism evidence="2 3">
    <name type="scientific">Chelatococcus albus</name>
    <dbReference type="NCBI Taxonomy" id="3047466"/>
    <lineage>
        <taxon>Bacteria</taxon>
        <taxon>Pseudomonadati</taxon>
        <taxon>Pseudomonadota</taxon>
        <taxon>Alphaproteobacteria</taxon>
        <taxon>Hyphomicrobiales</taxon>
        <taxon>Chelatococcaceae</taxon>
        <taxon>Chelatococcus</taxon>
    </lineage>
</organism>
<protein>
    <submittedName>
        <fullName evidence="2">YHS domain-containing (Seleno)protein</fullName>
    </submittedName>
</protein>
<evidence type="ECO:0000313" key="2">
    <source>
        <dbReference type="EMBL" id="MDJ1158144.1"/>
    </source>
</evidence>
<dbReference type="NCBIfam" id="NF041384">
    <property type="entry name" value="YHS_seleno_dom"/>
    <property type="match status" value="1"/>
</dbReference>
<evidence type="ECO:0000313" key="3">
    <source>
        <dbReference type="Proteomes" id="UP001321492"/>
    </source>
</evidence>
<evidence type="ECO:0000256" key="1">
    <source>
        <dbReference type="SAM" id="SignalP"/>
    </source>
</evidence>
<proteinExistence type="predicted"/>
<dbReference type="RefSeq" id="WP_283740145.1">
    <property type="nucleotide sequence ID" value="NZ_JASJEV010000004.1"/>
</dbReference>